<protein>
    <submittedName>
        <fullName evidence="1">Uncharacterized protein</fullName>
    </submittedName>
</protein>
<keyword evidence="2" id="KW-1185">Reference proteome</keyword>
<name>A0A9P8TIY8_WICPI</name>
<dbReference type="Proteomes" id="UP000774326">
    <property type="component" value="Unassembled WGS sequence"/>
</dbReference>
<sequence length="336" mass="38241">MTDPIAITSLVQSILDVSVLRKRSPTDVLETLHTGEHVWLTLHSDTTKEAISKGLSFGAQQESFNSDANFIDSYSKFVIRVFETQSDLKSLCEGLSDTLKRLDLTNDNSVRFHTMIAKRAFRYSLKKIPTTRNIISSVINDLMNHHEFSETFHISNYTFMVFQLRSVLEDPQADKALEEQKIQETKRLFKGVSFKKLGYLHAEDIVTQSAIPILVGSILSLPTKHKQIRAYRTSNKSDGTVEVNGWGMLWDWTAHFCYIYCGVIRLIYQVEIFRCYGKDLHHGAVKILSQTGVLLLFDHFVLQSSIPHLGDATVIPCFVASFVVLIQMFLNPELFD</sequence>
<reference evidence="1" key="1">
    <citation type="journal article" date="2021" name="Open Biol.">
        <title>Shared evolutionary footprints suggest mitochondrial oxidative damage underlies multiple complex I losses in fungi.</title>
        <authorList>
            <person name="Schikora-Tamarit M.A."/>
            <person name="Marcet-Houben M."/>
            <person name="Nosek J."/>
            <person name="Gabaldon T."/>
        </authorList>
    </citation>
    <scope>NUCLEOTIDE SEQUENCE</scope>
    <source>
        <strain evidence="1">CBS2887</strain>
    </source>
</reference>
<proteinExistence type="predicted"/>
<dbReference type="AlphaFoldDB" id="A0A9P8TIY8"/>
<reference evidence="1" key="2">
    <citation type="submission" date="2021-01" db="EMBL/GenBank/DDBJ databases">
        <authorList>
            <person name="Schikora-Tamarit M.A."/>
        </authorList>
    </citation>
    <scope>NUCLEOTIDE SEQUENCE</scope>
    <source>
        <strain evidence="1">CBS2887</strain>
    </source>
</reference>
<organism evidence="1 2">
    <name type="scientific">Wickerhamomyces pijperi</name>
    <name type="common">Yeast</name>
    <name type="synonym">Pichia pijperi</name>
    <dbReference type="NCBI Taxonomy" id="599730"/>
    <lineage>
        <taxon>Eukaryota</taxon>
        <taxon>Fungi</taxon>
        <taxon>Dikarya</taxon>
        <taxon>Ascomycota</taxon>
        <taxon>Saccharomycotina</taxon>
        <taxon>Saccharomycetes</taxon>
        <taxon>Phaffomycetales</taxon>
        <taxon>Wickerhamomycetaceae</taxon>
        <taxon>Wickerhamomyces</taxon>
    </lineage>
</organism>
<evidence type="ECO:0000313" key="2">
    <source>
        <dbReference type="Proteomes" id="UP000774326"/>
    </source>
</evidence>
<gene>
    <name evidence="1" type="ORF">WICPIJ_008230</name>
</gene>
<comment type="caution">
    <text evidence="1">The sequence shown here is derived from an EMBL/GenBank/DDBJ whole genome shotgun (WGS) entry which is preliminary data.</text>
</comment>
<evidence type="ECO:0000313" key="1">
    <source>
        <dbReference type="EMBL" id="KAH3680539.1"/>
    </source>
</evidence>
<accession>A0A9P8TIY8</accession>
<dbReference type="EMBL" id="JAEUBG010004717">
    <property type="protein sequence ID" value="KAH3680539.1"/>
    <property type="molecule type" value="Genomic_DNA"/>
</dbReference>